<reference evidence="1 2" key="1">
    <citation type="journal article" date="2023" name="Plants (Basel)">
        <title>Bridging the Gap: Combining Genomics and Transcriptomics Approaches to Understand Stylosanthes scabra, an Orphan Legume from the Brazilian Caatinga.</title>
        <authorList>
            <person name="Ferreira-Neto J.R.C."/>
            <person name="da Silva M.D."/>
            <person name="Binneck E."/>
            <person name="de Melo N.F."/>
            <person name="da Silva R.H."/>
            <person name="de Melo A.L.T.M."/>
            <person name="Pandolfi V."/>
            <person name="Bustamante F.O."/>
            <person name="Brasileiro-Vidal A.C."/>
            <person name="Benko-Iseppon A.M."/>
        </authorList>
    </citation>
    <scope>NUCLEOTIDE SEQUENCE [LARGE SCALE GENOMIC DNA]</scope>
    <source>
        <tissue evidence="1">Leaves</tissue>
    </source>
</reference>
<protein>
    <submittedName>
        <fullName evidence="1">Uncharacterized protein</fullName>
    </submittedName>
</protein>
<evidence type="ECO:0000313" key="2">
    <source>
        <dbReference type="Proteomes" id="UP001341840"/>
    </source>
</evidence>
<name>A0ABU6W9L8_9FABA</name>
<keyword evidence="2" id="KW-1185">Reference proteome</keyword>
<organism evidence="1 2">
    <name type="scientific">Stylosanthes scabra</name>
    <dbReference type="NCBI Taxonomy" id="79078"/>
    <lineage>
        <taxon>Eukaryota</taxon>
        <taxon>Viridiplantae</taxon>
        <taxon>Streptophyta</taxon>
        <taxon>Embryophyta</taxon>
        <taxon>Tracheophyta</taxon>
        <taxon>Spermatophyta</taxon>
        <taxon>Magnoliopsida</taxon>
        <taxon>eudicotyledons</taxon>
        <taxon>Gunneridae</taxon>
        <taxon>Pentapetalae</taxon>
        <taxon>rosids</taxon>
        <taxon>fabids</taxon>
        <taxon>Fabales</taxon>
        <taxon>Fabaceae</taxon>
        <taxon>Papilionoideae</taxon>
        <taxon>50 kb inversion clade</taxon>
        <taxon>dalbergioids sensu lato</taxon>
        <taxon>Dalbergieae</taxon>
        <taxon>Pterocarpus clade</taxon>
        <taxon>Stylosanthes</taxon>
    </lineage>
</organism>
<gene>
    <name evidence="1" type="ORF">PIB30_019938</name>
</gene>
<evidence type="ECO:0000313" key="1">
    <source>
        <dbReference type="EMBL" id="MED6181511.1"/>
    </source>
</evidence>
<dbReference type="Proteomes" id="UP001341840">
    <property type="component" value="Unassembled WGS sequence"/>
</dbReference>
<accession>A0ABU6W9L8</accession>
<dbReference type="EMBL" id="JASCZI010181305">
    <property type="protein sequence ID" value="MED6181511.1"/>
    <property type="molecule type" value="Genomic_DNA"/>
</dbReference>
<proteinExistence type="predicted"/>
<sequence length="72" mass="8369">MGWRFSFRAEFGAEVVDKSKRNEKIATKPRRPFAGAYAYEWDEAMCMHYSLGGTPKCYFRHLCVSTRSCTYA</sequence>
<comment type="caution">
    <text evidence="1">The sequence shown here is derived from an EMBL/GenBank/DDBJ whole genome shotgun (WGS) entry which is preliminary data.</text>
</comment>